<feature type="region of interest" description="Disordered" evidence="1">
    <location>
        <begin position="32"/>
        <end position="58"/>
    </location>
</feature>
<keyword evidence="3" id="KW-1185">Reference proteome</keyword>
<proteinExistence type="predicted"/>
<organism evidence="2 3">
    <name type="scientific">Desmophyllum pertusum</name>
    <dbReference type="NCBI Taxonomy" id="174260"/>
    <lineage>
        <taxon>Eukaryota</taxon>
        <taxon>Metazoa</taxon>
        <taxon>Cnidaria</taxon>
        <taxon>Anthozoa</taxon>
        <taxon>Hexacorallia</taxon>
        <taxon>Scleractinia</taxon>
        <taxon>Caryophylliina</taxon>
        <taxon>Caryophylliidae</taxon>
        <taxon>Desmophyllum</taxon>
    </lineage>
</organism>
<dbReference type="InterPro" id="IPR008979">
    <property type="entry name" value="Galactose-bd-like_sf"/>
</dbReference>
<evidence type="ECO:0000256" key="1">
    <source>
        <dbReference type="SAM" id="MobiDB-lite"/>
    </source>
</evidence>
<dbReference type="Proteomes" id="UP001163046">
    <property type="component" value="Unassembled WGS sequence"/>
</dbReference>
<dbReference type="OrthoDB" id="19132at2759"/>
<dbReference type="PANTHER" id="PTHR47457">
    <property type="entry name" value="OS05G0345500 PROTEIN"/>
    <property type="match status" value="1"/>
</dbReference>
<dbReference type="Gene3D" id="2.60.120.260">
    <property type="entry name" value="Galactose-binding domain-like"/>
    <property type="match status" value="1"/>
</dbReference>
<name>A0A9X0CMT6_9CNID</name>
<evidence type="ECO:0000313" key="2">
    <source>
        <dbReference type="EMBL" id="KAJ7369552.1"/>
    </source>
</evidence>
<sequence>MKVTTKYKSVFLPSGQDFPNCSGVIRALKRDETKPIATRSSDGPGDASDIFNHRESKTSGTKETIGSWWCIDLGKNHLLGISHYALRHGRSDGKSILQHWKLEGSNDGISWTKLDHESKSKFPQFRDPYPFVTGTWSVEDKVGVFRFFRILQTGMNSSNEYGIYLSGVELYGILLHV</sequence>
<dbReference type="PANTHER" id="PTHR47457:SF1">
    <property type="entry name" value="BTB DOMAIN-CONTAINING PROTEIN-RELATED"/>
    <property type="match status" value="1"/>
</dbReference>
<accession>A0A9X0CMT6</accession>
<gene>
    <name evidence="2" type="ORF">OS493_038157</name>
</gene>
<dbReference type="AlphaFoldDB" id="A0A9X0CMT6"/>
<evidence type="ECO:0008006" key="4">
    <source>
        <dbReference type="Google" id="ProtNLM"/>
    </source>
</evidence>
<evidence type="ECO:0000313" key="3">
    <source>
        <dbReference type="Proteomes" id="UP001163046"/>
    </source>
</evidence>
<dbReference type="EMBL" id="MU826912">
    <property type="protein sequence ID" value="KAJ7369552.1"/>
    <property type="molecule type" value="Genomic_DNA"/>
</dbReference>
<dbReference type="SUPFAM" id="SSF49785">
    <property type="entry name" value="Galactose-binding domain-like"/>
    <property type="match status" value="1"/>
</dbReference>
<protein>
    <recommendedName>
        <fullName evidence="4">F5/8 type C domain-containing protein</fullName>
    </recommendedName>
</protein>
<reference evidence="2" key="1">
    <citation type="submission" date="2023-01" db="EMBL/GenBank/DDBJ databases">
        <title>Genome assembly of the deep-sea coral Lophelia pertusa.</title>
        <authorList>
            <person name="Herrera S."/>
            <person name="Cordes E."/>
        </authorList>
    </citation>
    <scope>NUCLEOTIDE SEQUENCE</scope>
    <source>
        <strain evidence="2">USNM1676648</strain>
        <tissue evidence="2">Polyp</tissue>
    </source>
</reference>
<comment type="caution">
    <text evidence="2">The sequence shown here is derived from an EMBL/GenBank/DDBJ whole genome shotgun (WGS) entry which is preliminary data.</text>
</comment>